<evidence type="ECO:0000313" key="2">
    <source>
        <dbReference type="Proteomes" id="UP000019102"/>
    </source>
</evidence>
<accession>W4VPX6</accession>
<dbReference type="AlphaFoldDB" id="W4VPX6"/>
<protein>
    <submittedName>
        <fullName evidence="1">Uncharacterized protein</fullName>
    </submittedName>
</protein>
<name>W4VPX6_9BACI</name>
<evidence type="ECO:0000313" key="1">
    <source>
        <dbReference type="EMBL" id="GAE95262.1"/>
    </source>
</evidence>
<reference evidence="1 2" key="1">
    <citation type="journal article" date="2014" name="Genome Announc.">
        <title>Draft Genome Sequence of the Boron-Tolerant and Moderately Halotolerant Bacterium Gracilibacillus boraciitolerans JCM 21714T.</title>
        <authorList>
            <person name="Ahmed I."/>
            <person name="Oshima K."/>
            <person name="Suda W."/>
            <person name="Kitamura K."/>
            <person name="Iida T."/>
            <person name="Ohmori Y."/>
            <person name="Fujiwara T."/>
            <person name="Hattori M."/>
            <person name="Ohkuma M."/>
        </authorList>
    </citation>
    <scope>NUCLEOTIDE SEQUENCE [LARGE SCALE GENOMIC DNA]</scope>
    <source>
        <strain evidence="1 2">JCM 21714</strain>
    </source>
</reference>
<sequence>MLDMGMIIVVLIPFYLETKAKDAPSLVHLLLNIKHWAPPKKRQLSTYGGLFVFIKGRDGDYVSLCQYFYHSLHI</sequence>
<dbReference type="EMBL" id="BAVS01000046">
    <property type="protein sequence ID" value="GAE95262.1"/>
    <property type="molecule type" value="Genomic_DNA"/>
</dbReference>
<proteinExistence type="predicted"/>
<comment type="caution">
    <text evidence="1">The sequence shown here is derived from an EMBL/GenBank/DDBJ whole genome shotgun (WGS) entry which is preliminary data.</text>
</comment>
<dbReference type="Proteomes" id="UP000019102">
    <property type="component" value="Unassembled WGS sequence"/>
</dbReference>
<gene>
    <name evidence="1" type="ORF">JCM21714_4481</name>
</gene>
<keyword evidence="2" id="KW-1185">Reference proteome</keyword>
<organism evidence="1 2">
    <name type="scientific">Gracilibacillus boraciitolerans JCM 21714</name>
    <dbReference type="NCBI Taxonomy" id="1298598"/>
    <lineage>
        <taxon>Bacteria</taxon>
        <taxon>Bacillati</taxon>
        <taxon>Bacillota</taxon>
        <taxon>Bacilli</taxon>
        <taxon>Bacillales</taxon>
        <taxon>Bacillaceae</taxon>
        <taxon>Gracilibacillus</taxon>
    </lineage>
</organism>